<keyword evidence="1" id="KW-1133">Transmembrane helix</keyword>
<dbReference type="InterPro" id="IPR001107">
    <property type="entry name" value="Band_7"/>
</dbReference>
<dbReference type="AlphaFoldDB" id="A0A976QVA9"/>
<proteinExistence type="predicted"/>
<evidence type="ECO:0000313" key="3">
    <source>
        <dbReference type="EMBL" id="UKK02771.2"/>
    </source>
</evidence>
<dbReference type="Pfam" id="PF01145">
    <property type="entry name" value="Band_7"/>
    <property type="match status" value="1"/>
</dbReference>
<gene>
    <name evidence="3" type="ORF">MACK_002868</name>
</gene>
<accession>A0A976QVA9</accession>
<organism evidence="3 4">
    <name type="scientific">Theileria orientalis</name>
    <dbReference type="NCBI Taxonomy" id="68886"/>
    <lineage>
        <taxon>Eukaryota</taxon>
        <taxon>Sar</taxon>
        <taxon>Alveolata</taxon>
        <taxon>Apicomplexa</taxon>
        <taxon>Aconoidasida</taxon>
        <taxon>Piroplasmida</taxon>
        <taxon>Theileriidae</taxon>
        <taxon>Theileria</taxon>
    </lineage>
</organism>
<evidence type="ECO:0000256" key="1">
    <source>
        <dbReference type="SAM" id="Phobius"/>
    </source>
</evidence>
<feature type="transmembrane region" description="Helical" evidence="1">
    <location>
        <begin position="81"/>
        <end position="99"/>
    </location>
</feature>
<keyword evidence="1" id="KW-0472">Membrane</keyword>
<reference evidence="3" key="1">
    <citation type="submission" date="2022-07" db="EMBL/GenBank/DDBJ databases">
        <title>Evaluation of T. orientalis genome assembly methods using nanopore sequencing and analysis of variation between genomes.</title>
        <authorList>
            <person name="Yam J."/>
            <person name="Micallef M.L."/>
            <person name="Liu M."/>
            <person name="Djordjevic S.P."/>
            <person name="Bogema D.R."/>
            <person name="Jenkins C."/>
        </authorList>
    </citation>
    <scope>NUCLEOTIDE SEQUENCE</scope>
    <source>
        <strain evidence="3">Goon Nure</strain>
    </source>
</reference>
<dbReference type="EMBL" id="CP056072">
    <property type="protein sequence ID" value="UKK02771.2"/>
    <property type="molecule type" value="Genomic_DNA"/>
</dbReference>
<keyword evidence="1" id="KW-0812">Transmembrane</keyword>
<sequence length="263" mass="30281">MYNRRILFSISRTGKTFFSTKNVDIKYLKTPNFDISSTSDVIDKSKHEYLSPLYTQKTGMFTKPGVTFWNDKTAKFTLFKFYIFSILTFIASMSMIKVVPDGHVGIVTRKNGKIDQFNNNGRLAIFYIPFVDKAVSFRVTPIRKKIIRKCLTSDSKQVEVVIFLTVSAREAFASHIYSIYGVNFSNAFVEKELNFDIDQVIKNYKMEELVLTPESLENFESLKKEDGCIYSIDSSIERANNELIERFQDAGSFNKIDISDVVR</sequence>
<name>A0A976QVA9_THEOR</name>
<dbReference type="Proteomes" id="UP000244811">
    <property type="component" value="Chromosome 4"/>
</dbReference>
<evidence type="ECO:0000313" key="4">
    <source>
        <dbReference type="Proteomes" id="UP000244811"/>
    </source>
</evidence>
<evidence type="ECO:0000259" key="2">
    <source>
        <dbReference type="Pfam" id="PF01145"/>
    </source>
</evidence>
<feature type="domain" description="Band 7" evidence="2">
    <location>
        <begin position="97"/>
        <end position="216"/>
    </location>
</feature>
<protein>
    <submittedName>
        <fullName evidence="3">Prohibitin-like protein</fullName>
    </submittedName>
</protein>